<dbReference type="VEuPathDB" id="TriTrypDB:TM35_000351220"/>
<organism evidence="3 4">
    <name type="scientific">Trypanosoma theileri</name>
    <dbReference type="NCBI Taxonomy" id="67003"/>
    <lineage>
        <taxon>Eukaryota</taxon>
        <taxon>Discoba</taxon>
        <taxon>Euglenozoa</taxon>
        <taxon>Kinetoplastea</taxon>
        <taxon>Metakinetoplastina</taxon>
        <taxon>Trypanosomatida</taxon>
        <taxon>Trypanosomatidae</taxon>
        <taxon>Trypanosoma</taxon>
    </lineage>
</organism>
<feature type="region of interest" description="Disordered" evidence="2">
    <location>
        <begin position="95"/>
        <end position="115"/>
    </location>
</feature>
<keyword evidence="1" id="KW-0175">Coiled coil</keyword>
<proteinExistence type="predicted"/>
<dbReference type="OrthoDB" id="248951at2759"/>
<reference evidence="3 4" key="1">
    <citation type="submission" date="2017-03" db="EMBL/GenBank/DDBJ databases">
        <title>An alternative strategy for trypanosome survival in the mammalian bloodstream revealed through genome and transcriptome analysis of the ubiquitous bovine parasite Trypanosoma (Megatrypanum) theileri.</title>
        <authorList>
            <person name="Kelly S."/>
            <person name="Ivens A."/>
            <person name="Mott A."/>
            <person name="O'Neill E."/>
            <person name="Emms D."/>
            <person name="Macleod O."/>
            <person name="Voorheis P."/>
            <person name="Matthews J."/>
            <person name="Matthews K."/>
            <person name="Carrington M."/>
        </authorList>
    </citation>
    <scope>NUCLEOTIDE SEQUENCE [LARGE SCALE GENOMIC DNA]</scope>
    <source>
        <strain evidence="3">Edinburgh</strain>
    </source>
</reference>
<accession>A0A1X0NLG7</accession>
<dbReference type="AlphaFoldDB" id="A0A1X0NLG7"/>
<dbReference type="Proteomes" id="UP000192257">
    <property type="component" value="Unassembled WGS sequence"/>
</dbReference>
<feature type="coiled-coil region" evidence="1">
    <location>
        <begin position="50"/>
        <end position="84"/>
    </location>
</feature>
<keyword evidence="4" id="KW-1185">Reference proteome</keyword>
<comment type="caution">
    <text evidence="3">The sequence shown here is derived from an EMBL/GenBank/DDBJ whole genome shotgun (WGS) entry which is preliminary data.</text>
</comment>
<gene>
    <name evidence="3" type="ORF">TM35_000351220</name>
</gene>
<protein>
    <submittedName>
        <fullName evidence="3">Uncharacterized protein</fullName>
    </submittedName>
</protein>
<name>A0A1X0NLG7_9TRYP</name>
<feature type="compositionally biased region" description="Polar residues" evidence="2">
    <location>
        <begin position="106"/>
        <end position="115"/>
    </location>
</feature>
<evidence type="ECO:0000256" key="2">
    <source>
        <dbReference type="SAM" id="MobiDB-lite"/>
    </source>
</evidence>
<sequence>MPRPNKGGEAQQQVRTEHIVRLEVQRRHAKGLLRVFDTMIGDLDDQLMYVAQFKKEWLQHRKELEAARQQIIAEELTQREKREEAYLQALAELARGKKKSTKVERSTSLSITRED</sequence>
<evidence type="ECO:0000256" key="1">
    <source>
        <dbReference type="SAM" id="Coils"/>
    </source>
</evidence>
<dbReference type="GeneID" id="39988955"/>
<evidence type="ECO:0000313" key="4">
    <source>
        <dbReference type="Proteomes" id="UP000192257"/>
    </source>
</evidence>
<dbReference type="RefSeq" id="XP_028879444.1">
    <property type="nucleotide sequence ID" value="XM_029029175.1"/>
</dbReference>
<dbReference type="EMBL" id="NBCO01000035">
    <property type="protein sequence ID" value="ORC85378.1"/>
    <property type="molecule type" value="Genomic_DNA"/>
</dbReference>
<evidence type="ECO:0000313" key="3">
    <source>
        <dbReference type="EMBL" id="ORC85378.1"/>
    </source>
</evidence>